<dbReference type="AlphaFoldDB" id="A0A9D1QFB9"/>
<dbReference type="HAMAP" id="MF_00518">
    <property type="entry name" value="Deacylase_Dtd"/>
    <property type="match status" value="1"/>
</dbReference>
<comment type="catalytic activity">
    <reaction evidence="2">
        <text>a D-aminoacyl-tRNA + H2O = a tRNA + a D-alpha-amino acid + H(+)</text>
        <dbReference type="Rhea" id="RHEA:13953"/>
        <dbReference type="Rhea" id="RHEA-COMP:10123"/>
        <dbReference type="Rhea" id="RHEA-COMP:10124"/>
        <dbReference type="ChEBI" id="CHEBI:15377"/>
        <dbReference type="ChEBI" id="CHEBI:15378"/>
        <dbReference type="ChEBI" id="CHEBI:59871"/>
        <dbReference type="ChEBI" id="CHEBI:78442"/>
        <dbReference type="ChEBI" id="CHEBI:79333"/>
        <dbReference type="EC" id="3.1.1.96"/>
    </reaction>
</comment>
<gene>
    <name evidence="2 3" type="primary">dtd</name>
    <name evidence="3" type="ORF">H9888_08200</name>
</gene>
<accession>A0A9D1QFB9</accession>
<keyword evidence="2 3" id="KW-0378">Hydrolase</keyword>
<dbReference type="NCBIfam" id="TIGR00256">
    <property type="entry name" value="D-aminoacyl-tRNA deacylase"/>
    <property type="match status" value="1"/>
</dbReference>
<comment type="similarity">
    <text evidence="1 2">Belongs to the DTD family.</text>
</comment>
<comment type="subcellular location">
    <subcellularLocation>
        <location evidence="2">Cytoplasm</location>
    </subcellularLocation>
</comment>
<reference evidence="3" key="2">
    <citation type="submission" date="2021-04" db="EMBL/GenBank/DDBJ databases">
        <authorList>
            <person name="Gilroy R."/>
        </authorList>
    </citation>
    <scope>NUCLEOTIDE SEQUENCE</scope>
    <source>
        <strain evidence="3">ChiBcec15-1070</strain>
    </source>
</reference>
<dbReference type="CDD" id="cd00563">
    <property type="entry name" value="Dtyr_deacylase"/>
    <property type="match status" value="1"/>
</dbReference>
<dbReference type="Pfam" id="PF02580">
    <property type="entry name" value="Tyr_Deacylase"/>
    <property type="match status" value="1"/>
</dbReference>
<dbReference type="GO" id="GO:0051500">
    <property type="term" value="F:D-tyrosyl-tRNA(Tyr) deacylase activity"/>
    <property type="evidence" value="ECO:0007669"/>
    <property type="project" value="TreeGrafter"/>
</dbReference>
<dbReference type="Proteomes" id="UP000823926">
    <property type="component" value="Unassembled WGS sequence"/>
</dbReference>
<evidence type="ECO:0000256" key="1">
    <source>
        <dbReference type="ARBA" id="ARBA00009673"/>
    </source>
</evidence>
<feature type="short sequence motif" description="Gly-cisPro motif, important for rejection of L-amino acids" evidence="2">
    <location>
        <begin position="138"/>
        <end position="139"/>
    </location>
</feature>
<comment type="domain">
    <text evidence="2">A Gly-cisPro motif from one monomer fits into the active site of the other monomer to allow specific chiral rejection of L-amino acids.</text>
</comment>
<dbReference type="FunFam" id="3.50.80.10:FF:000001">
    <property type="entry name" value="D-aminoacyl-tRNA deacylase"/>
    <property type="match status" value="1"/>
</dbReference>
<dbReference type="GO" id="GO:0106026">
    <property type="term" value="F:Gly-tRNA(Ala) deacylase activity"/>
    <property type="evidence" value="ECO:0007669"/>
    <property type="project" value="UniProtKB-UniRule"/>
</dbReference>
<dbReference type="GO" id="GO:0005737">
    <property type="term" value="C:cytoplasm"/>
    <property type="evidence" value="ECO:0007669"/>
    <property type="project" value="UniProtKB-SubCell"/>
</dbReference>
<keyword evidence="2" id="KW-0820">tRNA-binding</keyword>
<keyword evidence="2" id="KW-0694">RNA-binding</keyword>
<comment type="catalytic activity">
    <reaction evidence="2">
        <text>glycyl-tRNA(Ala) + H2O = tRNA(Ala) + glycine + H(+)</text>
        <dbReference type="Rhea" id="RHEA:53744"/>
        <dbReference type="Rhea" id="RHEA-COMP:9657"/>
        <dbReference type="Rhea" id="RHEA-COMP:13640"/>
        <dbReference type="ChEBI" id="CHEBI:15377"/>
        <dbReference type="ChEBI" id="CHEBI:15378"/>
        <dbReference type="ChEBI" id="CHEBI:57305"/>
        <dbReference type="ChEBI" id="CHEBI:78442"/>
        <dbReference type="ChEBI" id="CHEBI:78522"/>
    </reaction>
</comment>
<comment type="subunit">
    <text evidence="2">Homodimer.</text>
</comment>
<comment type="function">
    <text evidence="2">An aminoacyl-tRNA editing enzyme that deacylates mischarged D-aminoacyl-tRNAs. Also deacylates mischarged glycyl-tRNA(Ala), protecting cells against glycine mischarging by AlaRS. Acts via tRNA-based rather than protein-based catalysis; rejects L-amino acids rather than detecting D-amino acids in the active site. By recycling D-aminoacyl-tRNA to D-amino acids and free tRNA molecules, this enzyme counteracts the toxicity associated with the formation of D-aminoacyl-tRNA entities in vivo and helps enforce protein L-homochirality.</text>
</comment>
<dbReference type="GO" id="GO:0000049">
    <property type="term" value="F:tRNA binding"/>
    <property type="evidence" value="ECO:0007669"/>
    <property type="project" value="UniProtKB-UniRule"/>
</dbReference>
<keyword evidence="2" id="KW-0963">Cytoplasm</keyword>
<dbReference type="GO" id="GO:0019478">
    <property type="term" value="P:D-amino acid catabolic process"/>
    <property type="evidence" value="ECO:0007669"/>
    <property type="project" value="UniProtKB-UniRule"/>
</dbReference>
<evidence type="ECO:0000313" key="4">
    <source>
        <dbReference type="Proteomes" id="UP000823926"/>
    </source>
</evidence>
<dbReference type="InterPro" id="IPR023509">
    <property type="entry name" value="DTD-like_sf"/>
</dbReference>
<evidence type="ECO:0000313" key="3">
    <source>
        <dbReference type="EMBL" id="HIW11458.1"/>
    </source>
</evidence>
<dbReference type="GO" id="GO:0043908">
    <property type="term" value="F:Ser(Gly)-tRNA(Ala) hydrolase activity"/>
    <property type="evidence" value="ECO:0007669"/>
    <property type="project" value="UniProtKB-UniRule"/>
</dbReference>
<sequence length="150" mass="16183">MRAVVQRVQRAAVEIEGQTVAQIEQGLLVLLGVTDGDTSEDVAWLAGKIARLRIFADEAQAMNRSLAEVGGQALVVSQFTLYASTRRGNRPSFIAAARPETAVPLYEAFVEALRQETGREVPTGVFGADMQVSLVNDGPVTILIDSQVRE</sequence>
<organism evidence="3 4">
    <name type="scientific">Candidatus Rikenella faecigallinarum</name>
    <dbReference type="NCBI Taxonomy" id="2838745"/>
    <lineage>
        <taxon>Bacteria</taxon>
        <taxon>Pseudomonadati</taxon>
        <taxon>Bacteroidota</taxon>
        <taxon>Bacteroidia</taxon>
        <taxon>Bacteroidales</taxon>
        <taxon>Rikenellaceae</taxon>
        <taxon>Rikenella</taxon>
    </lineage>
</organism>
<dbReference type="Gene3D" id="3.50.80.10">
    <property type="entry name" value="D-tyrosyl-tRNA(Tyr) deacylase"/>
    <property type="match status" value="1"/>
</dbReference>
<proteinExistence type="inferred from homology"/>
<protein>
    <recommendedName>
        <fullName evidence="2">D-aminoacyl-tRNA deacylase</fullName>
        <shortName evidence="2">DTD</shortName>
        <ecNumber evidence="2">3.1.1.96</ecNumber>
    </recommendedName>
    <alternativeName>
        <fullName evidence="2">Gly-tRNA(Ala) deacylase</fullName>
        <ecNumber evidence="2">3.1.1.-</ecNumber>
    </alternativeName>
</protein>
<dbReference type="PANTHER" id="PTHR10472:SF5">
    <property type="entry name" value="D-AMINOACYL-TRNA DEACYLASE 1"/>
    <property type="match status" value="1"/>
</dbReference>
<dbReference type="EC" id="3.1.1.96" evidence="2"/>
<dbReference type="InterPro" id="IPR003732">
    <property type="entry name" value="Daa-tRNA_deacyls_DTD"/>
</dbReference>
<dbReference type="PANTHER" id="PTHR10472">
    <property type="entry name" value="D-TYROSYL-TRNA TYR DEACYLASE"/>
    <property type="match status" value="1"/>
</dbReference>
<evidence type="ECO:0000256" key="2">
    <source>
        <dbReference type="HAMAP-Rule" id="MF_00518"/>
    </source>
</evidence>
<dbReference type="SUPFAM" id="SSF69500">
    <property type="entry name" value="DTD-like"/>
    <property type="match status" value="1"/>
</dbReference>
<comment type="caution">
    <text evidence="3">The sequence shown here is derived from an EMBL/GenBank/DDBJ whole genome shotgun (WGS) entry which is preliminary data.</text>
</comment>
<name>A0A9D1QFB9_9BACT</name>
<reference evidence="3" key="1">
    <citation type="journal article" date="2021" name="PeerJ">
        <title>Extensive microbial diversity within the chicken gut microbiome revealed by metagenomics and culture.</title>
        <authorList>
            <person name="Gilroy R."/>
            <person name="Ravi A."/>
            <person name="Getino M."/>
            <person name="Pursley I."/>
            <person name="Horton D.L."/>
            <person name="Alikhan N.F."/>
            <person name="Baker D."/>
            <person name="Gharbi K."/>
            <person name="Hall N."/>
            <person name="Watson M."/>
            <person name="Adriaenssens E.M."/>
            <person name="Foster-Nyarko E."/>
            <person name="Jarju S."/>
            <person name="Secka A."/>
            <person name="Antonio M."/>
            <person name="Oren A."/>
            <person name="Chaudhuri R.R."/>
            <person name="La Ragione R."/>
            <person name="Hildebrand F."/>
            <person name="Pallen M.J."/>
        </authorList>
    </citation>
    <scope>NUCLEOTIDE SEQUENCE</scope>
    <source>
        <strain evidence="3">ChiBcec15-1070</strain>
    </source>
</reference>
<dbReference type="EMBL" id="DXHL01000037">
    <property type="protein sequence ID" value="HIW11458.1"/>
    <property type="molecule type" value="Genomic_DNA"/>
</dbReference>
<dbReference type="EC" id="3.1.1.-" evidence="2"/>